<accession>A0A8S5P7A8</accession>
<evidence type="ECO:0000256" key="1">
    <source>
        <dbReference type="SAM" id="Phobius"/>
    </source>
</evidence>
<proteinExistence type="predicted"/>
<reference evidence="2" key="1">
    <citation type="journal article" date="2021" name="Proc. Natl. Acad. Sci. U.S.A.">
        <title>A Catalog of Tens of Thousands of Viruses from Human Metagenomes Reveals Hidden Associations with Chronic Diseases.</title>
        <authorList>
            <person name="Tisza M.J."/>
            <person name="Buck C.B."/>
        </authorList>
    </citation>
    <scope>NUCLEOTIDE SEQUENCE</scope>
    <source>
        <strain evidence="2">CttEB8</strain>
    </source>
</reference>
<organism evidence="2">
    <name type="scientific">Herelleviridae sp. cttEB8</name>
    <dbReference type="NCBI Taxonomy" id="2825832"/>
    <lineage>
        <taxon>Viruses</taxon>
        <taxon>Duplodnaviria</taxon>
        <taxon>Heunggongvirae</taxon>
        <taxon>Uroviricota</taxon>
        <taxon>Caudoviricetes</taxon>
        <taxon>Herelleviridae</taxon>
    </lineage>
</organism>
<keyword evidence="1" id="KW-0472">Membrane</keyword>
<protein>
    <submittedName>
        <fullName evidence="2">Uncharacterized protein</fullName>
    </submittedName>
</protein>
<feature type="transmembrane region" description="Helical" evidence="1">
    <location>
        <begin position="19"/>
        <end position="44"/>
    </location>
</feature>
<sequence length="45" mass="5390">MGIVFIYCLRKISDYGNPFIAGFMSVLWFFSLIIFYAIWGGIFWW</sequence>
<evidence type="ECO:0000313" key="2">
    <source>
        <dbReference type="EMBL" id="DAE02315.1"/>
    </source>
</evidence>
<name>A0A8S5P7A8_9CAUD</name>
<dbReference type="EMBL" id="BK015344">
    <property type="protein sequence ID" value="DAE02315.1"/>
    <property type="molecule type" value="Genomic_DNA"/>
</dbReference>
<keyword evidence="1" id="KW-1133">Transmembrane helix</keyword>
<keyword evidence="1" id="KW-0812">Transmembrane</keyword>